<evidence type="ECO:0008006" key="3">
    <source>
        <dbReference type="Google" id="ProtNLM"/>
    </source>
</evidence>
<name>A0AAF0U1F4_SOLVR</name>
<dbReference type="Proteomes" id="UP001234989">
    <property type="component" value="Chromosome 7"/>
</dbReference>
<protein>
    <recommendedName>
        <fullName evidence="3">DUF4283 domain-containing protein</fullName>
    </recommendedName>
</protein>
<dbReference type="AlphaFoldDB" id="A0AAF0U1F4"/>
<sequence length="349" mass="39806">SLFRWVLLSRSRLLTCTSHGKRTRAPSHKALMAQEAATKGNPQKGKKVQQLELQEEIKIGSESRETVNSKAEVNKEHQLAEQKAKYVEKENRVIAQKHWEEITQPQPSNLGSPSRSGSITWVDEVEEVMVQKPKEKTMWDTCDISKLAKVGFKLDYVVLEKHGEGSIIGIDLEDIEFEVNYWNNVVSWGLIYPEKVHFKNVKGQVIEQQVVYDWKPTHCKFCDKYGHTTDECKRKNPAKKKGLPRTMRSMDSYQHKLARVVKDEAKHVELRTGERTKVQVGQHQVEHGEPSSVGWITPFKTGRNQDLHQVQVASNNSFQMLNKSNELNSPTPRIGQTVGGRTIFLEGNG</sequence>
<accession>A0AAF0U1F4</accession>
<evidence type="ECO:0000313" key="2">
    <source>
        <dbReference type="Proteomes" id="UP001234989"/>
    </source>
</evidence>
<reference evidence="1" key="1">
    <citation type="submission" date="2023-08" db="EMBL/GenBank/DDBJ databases">
        <title>A de novo genome assembly of Solanum verrucosum Schlechtendal, a Mexican diploid species geographically isolated from the other diploid A-genome species in potato relatives.</title>
        <authorList>
            <person name="Hosaka K."/>
        </authorList>
    </citation>
    <scope>NUCLEOTIDE SEQUENCE</scope>
    <source>
        <tissue evidence="1">Young leaves</tissue>
    </source>
</reference>
<keyword evidence="2" id="KW-1185">Reference proteome</keyword>
<gene>
    <name evidence="1" type="ORF">MTR67_030882</name>
</gene>
<dbReference type="EMBL" id="CP133618">
    <property type="protein sequence ID" value="WMV37497.1"/>
    <property type="molecule type" value="Genomic_DNA"/>
</dbReference>
<organism evidence="1 2">
    <name type="scientific">Solanum verrucosum</name>
    <dbReference type="NCBI Taxonomy" id="315347"/>
    <lineage>
        <taxon>Eukaryota</taxon>
        <taxon>Viridiplantae</taxon>
        <taxon>Streptophyta</taxon>
        <taxon>Embryophyta</taxon>
        <taxon>Tracheophyta</taxon>
        <taxon>Spermatophyta</taxon>
        <taxon>Magnoliopsida</taxon>
        <taxon>eudicotyledons</taxon>
        <taxon>Gunneridae</taxon>
        <taxon>Pentapetalae</taxon>
        <taxon>asterids</taxon>
        <taxon>lamiids</taxon>
        <taxon>Solanales</taxon>
        <taxon>Solanaceae</taxon>
        <taxon>Solanoideae</taxon>
        <taxon>Solaneae</taxon>
        <taxon>Solanum</taxon>
    </lineage>
</organism>
<evidence type="ECO:0000313" key="1">
    <source>
        <dbReference type="EMBL" id="WMV37497.1"/>
    </source>
</evidence>
<feature type="non-terminal residue" evidence="1">
    <location>
        <position position="1"/>
    </location>
</feature>
<proteinExistence type="predicted"/>